<dbReference type="AlphaFoldDB" id="A0A0J9RM73"/>
<protein>
    <submittedName>
        <fullName evidence="2">Uncharacterized protein</fullName>
    </submittedName>
</protein>
<keyword evidence="1" id="KW-0472">Membrane</keyword>
<reference evidence="2" key="2">
    <citation type="submission" date="2014-06" db="EMBL/GenBank/DDBJ databases">
        <authorList>
            <person name="Hu T."/>
            <person name="Eisen M.B."/>
            <person name="Thornton K.R."/>
            <person name="Andolfatto P."/>
        </authorList>
    </citation>
    <scope>NUCLEOTIDE SEQUENCE</scope>
    <source>
        <strain evidence="2">W501</strain>
    </source>
</reference>
<dbReference type="OrthoDB" id="7866785at2759"/>
<accession>A0A0J9RM73</accession>
<gene>
    <name evidence="2" type="primary">Dsim\GD13663</name>
    <name evidence="2" type="ORF">Dsimw501_GD13663</name>
</gene>
<keyword evidence="1" id="KW-1133">Transmembrane helix</keyword>
<dbReference type="EMBL" id="CM002912">
    <property type="protein sequence ID" value="KMY97006.1"/>
    <property type="molecule type" value="Genomic_DNA"/>
</dbReference>
<organism evidence="2">
    <name type="scientific">Drosophila simulans</name>
    <name type="common">Fruit fly</name>
    <dbReference type="NCBI Taxonomy" id="7240"/>
    <lineage>
        <taxon>Eukaryota</taxon>
        <taxon>Metazoa</taxon>
        <taxon>Ecdysozoa</taxon>
        <taxon>Arthropoda</taxon>
        <taxon>Hexapoda</taxon>
        <taxon>Insecta</taxon>
        <taxon>Pterygota</taxon>
        <taxon>Neoptera</taxon>
        <taxon>Endopterygota</taxon>
        <taxon>Diptera</taxon>
        <taxon>Brachycera</taxon>
        <taxon>Muscomorpha</taxon>
        <taxon>Ephydroidea</taxon>
        <taxon>Drosophilidae</taxon>
        <taxon>Drosophila</taxon>
        <taxon>Sophophora</taxon>
    </lineage>
</organism>
<name>A0A0J9RM73_DROSI</name>
<keyword evidence="1" id="KW-0812">Transmembrane</keyword>
<dbReference type="Proteomes" id="UP000035880">
    <property type="component" value="Chromosome 3L"/>
</dbReference>
<proteinExistence type="predicted"/>
<feature type="transmembrane region" description="Helical" evidence="1">
    <location>
        <begin position="122"/>
        <end position="152"/>
    </location>
</feature>
<evidence type="ECO:0000313" key="2">
    <source>
        <dbReference type="EMBL" id="KMY97006.1"/>
    </source>
</evidence>
<feature type="transmembrane region" description="Helical" evidence="1">
    <location>
        <begin position="272"/>
        <end position="292"/>
    </location>
</feature>
<reference evidence="2" key="3">
    <citation type="submission" date="2015-04" db="EMBL/GenBank/DDBJ databases">
        <authorList>
            <consortium name="FlyBase"/>
        </authorList>
    </citation>
    <scope>NUCLEOTIDE SEQUENCE</scope>
    <source>
        <strain evidence="2">W501</strain>
    </source>
</reference>
<sequence length="435" mass="51043">MSLVQLVGNMPLSAPLHKLLCVCHIVSYFDYQKKVCQLLGLYNLRYNEDTQKFGFGHQVFVYFYCFWSLLCLPFYLLFLRGFVIDQGSLFIYLLPCLYYKYLQRSMLGTLNEMAKVHRKLQFTMGTMFCVSVKRAFCCSCLIAIELVLVIYWQIESLQIGLQRFYVLSGLLGWHLQLLLLVNSYIWLQSIYVVMNQIFTQNQFTTKERWKMFKTLMKLHGILQNIQRDIAHYFSVYICSVVVLLSGVFYRAVFEAGFDWDQSRLVLLRLEFWHIRYFGNLILLIGTFLLVVCDYKSERDKFLKGVWNTQDLLQKMWSSISSNRCKQIPDVLDLMILTGNKFRGMIRTTVTLWELRIKQDTVLILEAAFFMNYFFLLMFNVCLVPIIAIANGFEIGLEHSLLNFTFFESGINDSDLISLTFDNVTMYSYVLSHALG</sequence>
<feature type="transmembrane region" description="Helical" evidence="1">
    <location>
        <begin position="164"/>
        <end position="187"/>
    </location>
</feature>
<evidence type="ECO:0000256" key="1">
    <source>
        <dbReference type="SAM" id="Phobius"/>
    </source>
</evidence>
<feature type="transmembrane region" description="Helical" evidence="1">
    <location>
        <begin position="83"/>
        <end position="101"/>
    </location>
</feature>
<dbReference type="KEGG" id="dsi:Dsimw501_GD13663"/>
<feature type="transmembrane region" description="Helical" evidence="1">
    <location>
        <begin position="59"/>
        <end position="77"/>
    </location>
</feature>
<feature type="transmembrane region" description="Helical" evidence="1">
    <location>
        <begin position="229"/>
        <end position="252"/>
    </location>
</feature>
<reference evidence="2" key="1">
    <citation type="journal article" date="2013" name="Genome Res.">
        <title>A second-generation assembly of the Drosophila simulans genome provides new insights into patterns of lineage-specific divergence.</title>
        <authorList>
            <person name="Hu T.T."/>
            <person name="Eisen M.B."/>
            <person name="Thornton K.R."/>
            <person name="Andolfatto P."/>
        </authorList>
    </citation>
    <scope>NUCLEOTIDE SEQUENCE [LARGE SCALE GENOMIC DNA]</scope>
    <source>
        <strain evidence="2">W501</strain>
    </source>
</reference>
<feature type="transmembrane region" description="Helical" evidence="1">
    <location>
        <begin position="372"/>
        <end position="392"/>
    </location>
</feature>